<name>A0A017TFP2_9BACT</name>
<comment type="caution">
    <text evidence="1">The sequence shown here is derived from an EMBL/GenBank/DDBJ whole genome shotgun (WGS) entry which is preliminary data.</text>
</comment>
<protein>
    <submittedName>
        <fullName evidence="1">Uncharacterized protein</fullName>
    </submittedName>
</protein>
<dbReference type="Proteomes" id="UP000019678">
    <property type="component" value="Unassembled WGS sequence"/>
</dbReference>
<reference evidence="1 2" key="1">
    <citation type="submission" date="2013-05" db="EMBL/GenBank/DDBJ databases">
        <title>Genome assembly of Chondromyces apiculatus DSM 436.</title>
        <authorList>
            <person name="Sharma G."/>
            <person name="Khatri I."/>
            <person name="Kaur C."/>
            <person name="Mayilraj S."/>
            <person name="Subramanian S."/>
        </authorList>
    </citation>
    <scope>NUCLEOTIDE SEQUENCE [LARGE SCALE GENOMIC DNA]</scope>
    <source>
        <strain evidence="1 2">DSM 436</strain>
    </source>
</reference>
<gene>
    <name evidence="1" type="ORF">CAP_8253</name>
</gene>
<proteinExistence type="predicted"/>
<accession>A0A017TFP2</accession>
<dbReference type="AlphaFoldDB" id="A0A017TFP2"/>
<keyword evidence="2" id="KW-1185">Reference proteome</keyword>
<evidence type="ECO:0000313" key="1">
    <source>
        <dbReference type="EMBL" id="EYF07752.1"/>
    </source>
</evidence>
<sequence>MRGEQHLRRRYLTQRILPVLLDGGFARGYIRARFARRCRFPLGHLP</sequence>
<dbReference type="EMBL" id="ASRX01000008">
    <property type="protein sequence ID" value="EYF07752.1"/>
    <property type="molecule type" value="Genomic_DNA"/>
</dbReference>
<evidence type="ECO:0000313" key="2">
    <source>
        <dbReference type="Proteomes" id="UP000019678"/>
    </source>
</evidence>
<organism evidence="1 2">
    <name type="scientific">Chondromyces apiculatus DSM 436</name>
    <dbReference type="NCBI Taxonomy" id="1192034"/>
    <lineage>
        <taxon>Bacteria</taxon>
        <taxon>Pseudomonadati</taxon>
        <taxon>Myxococcota</taxon>
        <taxon>Polyangia</taxon>
        <taxon>Polyangiales</taxon>
        <taxon>Polyangiaceae</taxon>
        <taxon>Chondromyces</taxon>
    </lineage>
</organism>